<dbReference type="AlphaFoldDB" id="A0A1G8FT07"/>
<protein>
    <recommendedName>
        <fullName evidence="4">DUF2550 domain-containing protein</fullName>
    </recommendedName>
</protein>
<dbReference type="OrthoDB" id="3267160at2"/>
<organism evidence="2 3">
    <name type="scientific">Arthrobacter subterraneus</name>
    <dbReference type="NCBI Taxonomy" id="335973"/>
    <lineage>
        <taxon>Bacteria</taxon>
        <taxon>Bacillati</taxon>
        <taxon>Actinomycetota</taxon>
        <taxon>Actinomycetes</taxon>
        <taxon>Micrococcales</taxon>
        <taxon>Micrococcaceae</taxon>
        <taxon>Arthrobacter</taxon>
    </lineage>
</organism>
<evidence type="ECO:0008006" key="4">
    <source>
        <dbReference type="Google" id="ProtNLM"/>
    </source>
</evidence>
<dbReference type="EMBL" id="FNDT01000003">
    <property type="protein sequence ID" value="SDH85086.1"/>
    <property type="molecule type" value="Genomic_DNA"/>
</dbReference>
<accession>A0A1G8FT07</accession>
<dbReference type="Pfam" id="PF10739">
    <property type="entry name" value="DUF2550"/>
    <property type="match status" value="1"/>
</dbReference>
<reference evidence="2 3" key="1">
    <citation type="submission" date="2016-10" db="EMBL/GenBank/DDBJ databases">
        <authorList>
            <person name="de Groot N.N."/>
        </authorList>
    </citation>
    <scope>NUCLEOTIDE SEQUENCE [LARGE SCALE GENOMIC DNA]</scope>
    <source>
        <strain evidence="2 3">NP_1H</strain>
    </source>
</reference>
<sequence length="143" mass="16199">MDGIGITFITLAVLCALLVLMIGAFCLRRYQLRTALGTFDASIRLPDRGWRMGVCRYTDKHLEWLRLVSLSPRPRHRYLRSSLELKGWREPSEQEKAQVQPGTIIVSLSYEGTDVLLAMKFDVYAGLSSWLEAGPVIGIGTWR</sequence>
<keyword evidence="1" id="KW-1133">Transmembrane helix</keyword>
<keyword evidence="1" id="KW-0472">Membrane</keyword>
<dbReference type="InterPro" id="IPR019675">
    <property type="entry name" value="DUF2550"/>
</dbReference>
<dbReference type="STRING" id="335973.SAMN04488693_103178"/>
<evidence type="ECO:0000313" key="3">
    <source>
        <dbReference type="Proteomes" id="UP000199258"/>
    </source>
</evidence>
<keyword evidence="3" id="KW-1185">Reference proteome</keyword>
<evidence type="ECO:0000313" key="2">
    <source>
        <dbReference type="EMBL" id="SDH85086.1"/>
    </source>
</evidence>
<gene>
    <name evidence="2" type="ORF">SAMN04488693_103178</name>
</gene>
<name>A0A1G8FT07_9MICC</name>
<keyword evidence="1" id="KW-0812">Transmembrane</keyword>
<dbReference type="Proteomes" id="UP000199258">
    <property type="component" value="Unassembled WGS sequence"/>
</dbReference>
<dbReference type="RefSeq" id="WP_090585076.1">
    <property type="nucleotide sequence ID" value="NZ_FNDT01000003.1"/>
</dbReference>
<proteinExistence type="predicted"/>
<feature type="transmembrane region" description="Helical" evidence="1">
    <location>
        <begin position="6"/>
        <end position="27"/>
    </location>
</feature>
<evidence type="ECO:0000256" key="1">
    <source>
        <dbReference type="SAM" id="Phobius"/>
    </source>
</evidence>